<keyword evidence="8" id="KW-0694">RNA-binding</keyword>
<gene>
    <name evidence="12" type="ORF">DXA38_19745</name>
</gene>
<dbReference type="Gene3D" id="1.10.3090.10">
    <property type="entry name" value="cca-adding enzyme, domain 2"/>
    <property type="match status" value="1"/>
</dbReference>
<protein>
    <submittedName>
        <fullName evidence="12">HD domain-containing protein</fullName>
    </submittedName>
</protein>
<dbReference type="GO" id="GO:0016779">
    <property type="term" value="F:nucleotidyltransferase activity"/>
    <property type="evidence" value="ECO:0007669"/>
    <property type="project" value="UniProtKB-KW"/>
</dbReference>
<evidence type="ECO:0000259" key="10">
    <source>
        <dbReference type="Pfam" id="PF01966"/>
    </source>
</evidence>
<feature type="domain" description="Poly A polymerase head" evidence="9">
    <location>
        <begin position="23"/>
        <end position="147"/>
    </location>
</feature>
<dbReference type="PANTHER" id="PTHR46173">
    <property type="entry name" value="CCA TRNA NUCLEOTIDYLTRANSFERASE 1, MITOCHONDRIAL"/>
    <property type="match status" value="1"/>
</dbReference>
<dbReference type="Proteomes" id="UP000260025">
    <property type="component" value="Unassembled WGS sequence"/>
</dbReference>
<comment type="similarity">
    <text evidence="8">Belongs to the tRNA nucleotidyltransferase/poly(A) polymerase family.</text>
</comment>
<dbReference type="GO" id="GO:0008033">
    <property type="term" value="P:tRNA processing"/>
    <property type="evidence" value="ECO:0007669"/>
    <property type="project" value="UniProtKB-KW"/>
</dbReference>
<organism evidence="12 13">
    <name type="scientific">Clostridium innocuum</name>
    <dbReference type="NCBI Taxonomy" id="1522"/>
    <lineage>
        <taxon>Bacteria</taxon>
        <taxon>Bacillati</taxon>
        <taxon>Bacillota</taxon>
        <taxon>Clostridia</taxon>
        <taxon>Eubacteriales</taxon>
        <taxon>Clostridiaceae</taxon>
        <taxon>Clostridium</taxon>
    </lineage>
</organism>
<evidence type="ECO:0000259" key="9">
    <source>
        <dbReference type="Pfam" id="PF01743"/>
    </source>
</evidence>
<dbReference type="Pfam" id="PF01966">
    <property type="entry name" value="HD"/>
    <property type="match status" value="1"/>
</dbReference>
<dbReference type="AlphaFoldDB" id="A0A3E2VIB7"/>
<feature type="domain" description="tRNA nucleotidyltransferase/poly(A) polymerase RNA and SrmB- binding" evidence="11">
    <location>
        <begin position="175"/>
        <end position="228"/>
    </location>
</feature>
<dbReference type="SUPFAM" id="SSF81891">
    <property type="entry name" value="Poly A polymerase C-terminal region-like"/>
    <property type="match status" value="1"/>
</dbReference>
<evidence type="ECO:0000313" key="13">
    <source>
        <dbReference type="Proteomes" id="UP000260025"/>
    </source>
</evidence>
<keyword evidence="4" id="KW-0548">Nucleotidyltransferase</keyword>
<dbReference type="GO" id="GO:0046872">
    <property type="term" value="F:metal ion binding"/>
    <property type="evidence" value="ECO:0007669"/>
    <property type="project" value="UniProtKB-KW"/>
</dbReference>
<dbReference type="SUPFAM" id="SSF81301">
    <property type="entry name" value="Nucleotidyltransferase"/>
    <property type="match status" value="1"/>
</dbReference>
<dbReference type="GO" id="GO:0000049">
    <property type="term" value="F:tRNA binding"/>
    <property type="evidence" value="ECO:0007669"/>
    <property type="project" value="TreeGrafter"/>
</dbReference>
<dbReference type="GO" id="GO:0000166">
    <property type="term" value="F:nucleotide binding"/>
    <property type="evidence" value="ECO:0007669"/>
    <property type="project" value="UniProtKB-KW"/>
</dbReference>
<evidence type="ECO:0000313" key="12">
    <source>
        <dbReference type="EMBL" id="RGC10409.1"/>
    </source>
</evidence>
<dbReference type="InterPro" id="IPR032828">
    <property type="entry name" value="PolyA_RNA-bd"/>
</dbReference>
<proteinExistence type="inferred from homology"/>
<evidence type="ECO:0000256" key="2">
    <source>
        <dbReference type="ARBA" id="ARBA00022679"/>
    </source>
</evidence>
<dbReference type="CDD" id="cd05398">
    <property type="entry name" value="NT_ClassII-CCAase"/>
    <property type="match status" value="1"/>
</dbReference>
<evidence type="ECO:0000256" key="8">
    <source>
        <dbReference type="RuleBase" id="RU003953"/>
    </source>
</evidence>
<dbReference type="OrthoDB" id="9805698at2"/>
<keyword evidence="3" id="KW-0819">tRNA processing</keyword>
<evidence type="ECO:0000256" key="5">
    <source>
        <dbReference type="ARBA" id="ARBA00022723"/>
    </source>
</evidence>
<evidence type="ECO:0000256" key="6">
    <source>
        <dbReference type="ARBA" id="ARBA00022741"/>
    </source>
</evidence>
<dbReference type="EMBL" id="QVEV01000044">
    <property type="protein sequence ID" value="RGC10409.1"/>
    <property type="molecule type" value="Genomic_DNA"/>
</dbReference>
<comment type="caution">
    <text evidence="12">The sequence shown here is derived from an EMBL/GenBank/DDBJ whole genome shotgun (WGS) entry which is preliminary data.</text>
</comment>
<dbReference type="RefSeq" id="WP_117444681.1">
    <property type="nucleotide sequence ID" value="NZ_JAJFEN010000046.1"/>
</dbReference>
<comment type="cofactor">
    <cofactor evidence="1">
        <name>Mg(2+)</name>
        <dbReference type="ChEBI" id="CHEBI:18420"/>
    </cofactor>
</comment>
<dbReference type="InterPro" id="IPR050264">
    <property type="entry name" value="Bact_CCA-adding_enz_type3_sf"/>
</dbReference>
<keyword evidence="2 8" id="KW-0808">Transferase</keyword>
<feature type="domain" description="HD" evidence="10">
    <location>
        <begin position="268"/>
        <end position="365"/>
    </location>
</feature>
<evidence type="ECO:0000256" key="7">
    <source>
        <dbReference type="ARBA" id="ARBA00022842"/>
    </source>
</evidence>
<accession>A0A3E2VIB7</accession>
<dbReference type="InterPro" id="IPR043519">
    <property type="entry name" value="NT_sf"/>
</dbReference>
<dbReference type="InterPro" id="IPR006674">
    <property type="entry name" value="HD_domain"/>
</dbReference>
<sequence>MKTINDSHIQMVLQLFPTIHKEAWLVGGCVRDMLMERELHDYDITTDATPYEVMALFRKYGYRVIPSGLKHGTVTVLVQDEPVEITTYRTESAYTDHRSPKAVRFTSDLDEDLKRRDFTMNAIAWHPKRGFHDPYHGQADIARKIIRCVGNASERMQEDALRILRALRFHCTLHFAIEEETAQAIRTHAHLLSYISRERIREEFNRILLQDYPDTLQLLKDMRVLDAIAAGYTRLMNKEQNNPWHIYDVFTHTDVALNHTAGMPLEGKLAIIFHDVGKPACEAFDADGISHYYGHAQKSVELAKHWLKELRYDNKTIHRVLRCIAYHDYNLTPKKSTLRRYLSKFDNQLPDALLALDVQLADQLAKNPELAANGVQLIRQCKELLLKMHAEEELLSLQTLAVNGRDMMDCGLRGKQIKTALHMLLDYAMQDPSRNTKEQLLEELKRNAEACTLDSSD</sequence>
<keyword evidence="6" id="KW-0547">Nucleotide-binding</keyword>
<evidence type="ECO:0000256" key="4">
    <source>
        <dbReference type="ARBA" id="ARBA00022695"/>
    </source>
</evidence>
<evidence type="ECO:0000256" key="3">
    <source>
        <dbReference type="ARBA" id="ARBA00022694"/>
    </source>
</evidence>
<dbReference type="Pfam" id="PF12627">
    <property type="entry name" value="PolyA_pol_RNAbd"/>
    <property type="match status" value="1"/>
</dbReference>
<dbReference type="PANTHER" id="PTHR46173:SF1">
    <property type="entry name" value="CCA TRNA NUCLEOTIDYLTRANSFERASE 1, MITOCHONDRIAL"/>
    <property type="match status" value="1"/>
</dbReference>
<evidence type="ECO:0000256" key="1">
    <source>
        <dbReference type="ARBA" id="ARBA00001946"/>
    </source>
</evidence>
<dbReference type="Gene3D" id="3.30.460.10">
    <property type="entry name" value="Beta Polymerase, domain 2"/>
    <property type="match status" value="1"/>
</dbReference>
<reference evidence="12 13" key="1">
    <citation type="submission" date="2018-08" db="EMBL/GenBank/DDBJ databases">
        <title>A genome reference for cultivated species of the human gut microbiota.</title>
        <authorList>
            <person name="Zou Y."/>
            <person name="Xue W."/>
            <person name="Luo G."/>
        </authorList>
    </citation>
    <scope>NUCLEOTIDE SEQUENCE [LARGE SCALE GENOMIC DNA]</scope>
    <source>
        <strain evidence="12 13">OF01-2LB</strain>
    </source>
</reference>
<evidence type="ECO:0000259" key="11">
    <source>
        <dbReference type="Pfam" id="PF12627"/>
    </source>
</evidence>
<name>A0A3E2VIB7_CLOIN</name>
<dbReference type="InterPro" id="IPR002646">
    <property type="entry name" value="PolA_pol_head_dom"/>
</dbReference>
<dbReference type="Pfam" id="PF01743">
    <property type="entry name" value="PolyA_pol"/>
    <property type="match status" value="1"/>
</dbReference>
<keyword evidence="5" id="KW-0479">Metal-binding</keyword>
<keyword evidence="7" id="KW-0460">Magnesium</keyword>